<sequence length="185" mass="19890">MMLAVVEAAQSHRHSVSDVSVSDESTFDSCGSDCCSLEGVDLESGVLELKNKVVVHLSKVERICRICHLGFEGGGLDSSGLPIDLGCSCKGDLGAAHKQCAETWFKIKGDTICEICGVVAFNIVGEQINEANGAIAPTSPSTQPAASVIMVETQTMWHGRRIMNFLLACMIIAFVISWLFHFKIL</sequence>
<keyword evidence="1" id="KW-0479">Metal-binding</keyword>
<evidence type="ECO:0000256" key="2">
    <source>
        <dbReference type="ARBA" id="ARBA00022771"/>
    </source>
</evidence>
<dbReference type="STRING" id="74649.A0A2P6QJF0"/>
<dbReference type="AlphaFoldDB" id="A0A2P6QJF0"/>
<keyword evidence="3" id="KW-0862">Zinc</keyword>
<dbReference type="OMA" id="SETRVFW"/>
<protein>
    <submittedName>
        <fullName evidence="6">Putative E3 ubiquitin-protein ligase MARCH</fullName>
    </submittedName>
</protein>
<feature type="transmembrane region" description="Helical" evidence="4">
    <location>
        <begin position="162"/>
        <end position="180"/>
    </location>
</feature>
<dbReference type="PANTHER" id="PTHR46214">
    <property type="entry name" value="ZINC FINGER, RING-CH-TYPE"/>
    <property type="match status" value="1"/>
</dbReference>
<keyword evidence="7" id="KW-1185">Reference proteome</keyword>
<dbReference type="GO" id="GO:0008270">
    <property type="term" value="F:zinc ion binding"/>
    <property type="evidence" value="ECO:0007669"/>
    <property type="project" value="UniProtKB-KW"/>
</dbReference>
<dbReference type="SUPFAM" id="SSF57850">
    <property type="entry name" value="RING/U-box"/>
    <property type="match status" value="1"/>
</dbReference>
<dbReference type="EMBL" id="PDCK01000043">
    <property type="protein sequence ID" value="PRQ34305.1"/>
    <property type="molecule type" value="Genomic_DNA"/>
</dbReference>
<accession>A0A2P6QJF0</accession>
<keyword evidence="4" id="KW-1133">Transmembrane helix</keyword>
<keyword evidence="2" id="KW-0863">Zinc-finger</keyword>
<dbReference type="Proteomes" id="UP000238479">
    <property type="component" value="Chromosome 5"/>
</dbReference>
<dbReference type="Gramene" id="PRQ34305">
    <property type="protein sequence ID" value="PRQ34305"/>
    <property type="gene ID" value="RchiOBHm_Chr5g0067331"/>
</dbReference>
<evidence type="ECO:0000313" key="7">
    <source>
        <dbReference type="Proteomes" id="UP000238479"/>
    </source>
</evidence>
<name>A0A2P6QJF0_ROSCH</name>
<dbReference type="OrthoDB" id="1912066at2759"/>
<dbReference type="Pfam" id="PF12906">
    <property type="entry name" value="RINGv"/>
    <property type="match status" value="1"/>
</dbReference>
<dbReference type="InterPro" id="IPR011016">
    <property type="entry name" value="Znf_RING-CH"/>
</dbReference>
<dbReference type="Gene3D" id="3.30.40.10">
    <property type="entry name" value="Zinc/RING finger domain, C3HC4 (zinc finger)"/>
    <property type="match status" value="1"/>
</dbReference>
<gene>
    <name evidence="6" type="ORF">RchiOBHm_Chr5g0067331</name>
</gene>
<dbReference type="InterPro" id="IPR013083">
    <property type="entry name" value="Znf_RING/FYVE/PHD"/>
</dbReference>
<evidence type="ECO:0000259" key="5">
    <source>
        <dbReference type="PROSITE" id="PS51292"/>
    </source>
</evidence>
<dbReference type="SMART" id="SM00744">
    <property type="entry name" value="RINGv"/>
    <property type="match status" value="1"/>
</dbReference>
<organism evidence="6 7">
    <name type="scientific">Rosa chinensis</name>
    <name type="common">China rose</name>
    <dbReference type="NCBI Taxonomy" id="74649"/>
    <lineage>
        <taxon>Eukaryota</taxon>
        <taxon>Viridiplantae</taxon>
        <taxon>Streptophyta</taxon>
        <taxon>Embryophyta</taxon>
        <taxon>Tracheophyta</taxon>
        <taxon>Spermatophyta</taxon>
        <taxon>Magnoliopsida</taxon>
        <taxon>eudicotyledons</taxon>
        <taxon>Gunneridae</taxon>
        <taxon>Pentapetalae</taxon>
        <taxon>rosids</taxon>
        <taxon>fabids</taxon>
        <taxon>Rosales</taxon>
        <taxon>Rosaceae</taxon>
        <taxon>Rosoideae</taxon>
        <taxon>Rosoideae incertae sedis</taxon>
        <taxon>Rosa</taxon>
    </lineage>
</organism>
<comment type="caution">
    <text evidence="6">The sequence shown here is derived from an EMBL/GenBank/DDBJ whole genome shotgun (WGS) entry which is preliminary data.</text>
</comment>
<evidence type="ECO:0000256" key="1">
    <source>
        <dbReference type="ARBA" id="ARBA00022723"/>
    </source>
</evidence>
<keyword evidence="4" id="KW-0812">Transmembrane</keyword>
<evidence type="ECO:0000256" key="4">
    <source>
        <dbReference type="SAM" id="Phobius"/>
    </source>
</evidence>
<keyword evidence="4" id="KW-0472">Membrane</keyword>
<evidence type="ECO:0000256" key="3">
    <source>
        <dbReference type="ARBA" id="ARBA00022833"/>
    </source>
</evidence>
<feature type="domain" description="RING-CH-type" evidence="5">
    <location>
        <begin position="56"/>
        <end position="123"/>
    </location>
</feature>
<proteinExistence type="predicted"/>
<dbReference type="PANTHER" id="PTHR46214:SF18">
    <property type="entry name" value="RING-CH-TYPE DOMAIN-CONTAINING PROTEIN"/>
    <property type="match status" value="1"/>
</dbReference>
<dbReference type="PROSITE" id="PS51292">
    <property type="entry name" value="ZF_RING_CH"/>
    <property type="match status" value="1"/>
</dbReference>
<reference evidence="6 7" key="1">
    <citation type="journal article" date="2018" name="Nat. Genet.">
        <title>The Rosa genome provides new insights in the design of modern roses.</title>
        <authorList>
            <person name="Bendahmane M."/>
        </authorList>
    </citation>
    <scope>NUCLEOTIDE SEQUENCE [LARGE SCALE GENOMIC DNA]</scope>
    <source>
        <strain evidence="7">cv. Old Blush</strain>
    </source>
</reference>
<evidence type="ECO:0000313" key="6">
    <source>
        <dbReference type="EMBL" id="PRQ34305.1"/>
    </source>
</evidence>